<accession>A0A4S8LVM5</accession>
<reference evidence="1 2" key="1">
    <citation type="journal article" date="2019" name="Nat. Ecol. Evol.">
        <title>Megaphylogeny resolves global patterns of mushroom evolution.</title>
        <authorList>
            <person name="Varga T."/>
            <person name="Krizsan K."/>
            <person name="Foldi C."/>
            <person name="Dima B."/>
            <person name="Sanchez-Garcia M."/>
            <person name="Sanchez-Ramirez S."/>
            <person name="Szollosi G.J."/>
            <person name="Szarkandi J.G."/>
            <person name="Papp V."/>
            <person name="Albert L."/>
            <person name="Andreopoulos W."/>
            <person name="Angelini C."/>
            <person name="Antonin V."/>
            <person name="Barry K.W."/>
            <person name="Bougher N.L."/>
            <person name="Buchanan P."/>
            <person name="Buyck B."/>
            <person name="Bense V."/>
            <person name="Catcheside P."/>
            <person name="Chovatia M."/>
            <person name="Cooper J."/>
            <person name="Damon W."/>
            <person name="Desjardin D."/>
            <person name="Finy P."/>
            <person name="Geml J."/>
            <person name="Haridas S."/>
            <person name="Hughes K."/>
            <person name="Justo A."/>
            <person name="Karasinski D."/>
            <person name="Kautmanova I."/>
            <person name="Kiss B."/>
            <person name="Kocsube S."/>
            <person name="Kotiranta H."/>
            <person name="LaButti K.M."/>
            <person name="Lechner B.E."/>
            <person name="Liimatainen K."/>
            <person name="Lipzen A."/>
            <person name="Lukacs Z."/>
            <person name="Mihaltcheva S."/>
            <person name="Morgado L.N."/>
            <person name="Niskanen T."/>
            <person name="Noordeloos M.E."/>
            <person name="Ohm R.A."/>
            <person name="Ortiz-Santana B."/>
            <person name="Ovrebo C."/>
            <person name="Racz N."/>
            <person name="Riley R."/>
            <person name="Savchenko A."/>
            <person name="Shiryaev A."/>
            <person name="Soop K."/>
            <person name="Spirin V."/>
            <person name="Szebenyi C."/>
            <person name="Tomsovsky M."/>
            <person name="Tulloss R.E."/>
            <person name="Uehling J."/>
            <person name="Grigoriev I.V."/>
            <person name="Vagvolgyi C."/>
            <person name="Papp T."/>
            <person name="Martin F.M."/>
            <person name="Miettinen O."/>
            <person name="Hibbett D.S."/>
            <person name="Nagy L.G."/>
        </authorList>
    </citation>
    <scope>NUCLEOTIDE SEQUENCE [LARGE SCALE GENOMIC DNA]</scope>
    <source>
        <strain evidence="1 2">CBS 962.96</strain>
    </source>
</reference>
<dbReference type="EMBL" id="ML179242">
    <property type="protein sequence ID" value="THU93706.1"/>
    <property type="molecule type" value="Genomic_DNA"/>
</dbReference>
<keyword evidence="2" id="KW-1185">Reference proteome</keyword>
<dbReference type="AlphaFoldDB" id="A0A4S8LVM5"/>
<gene>
    <name evidence="1" type="ORF">K435DRAFT_861272</name>
</gene>
<evidence type="ECO:0000313" key="2">
    <source>
        <dbReference type="Proteomes" id="UP000297245"/>
    </source>
</evidence>
<evidence type="ECO:0000313" key="1">
    <source>
        <dbReference type="EMBL" id="THU93706.1"/>
    </source>
</evidence>
<dbReference type="Proteomes" id="UP000297245">
    <property type="component" value="Unassembled WGS sequence"/>
</dbReference>
<organism evidence="1 2">
    <name type="scientific">Dendrothele bispora (strain CBS 962.96)</name>
    <dbReference type="NCBI Taxonomy" id="1314807"/>
    <lineage>
        <taxon>Eukaryota</taxon>
        <taxon>Fungi</taxon>
        <taxon>Dikarya</taxon>
        <taxon>Basidiomycota</taxon>
        <taxon>Agaricomycotina</taxon>
        <taxon>Agaricomycetes</taxon>
        <taxon>Agaricomycetidae</taxon>
        <taxon>Agaricales</taxon>
        <taxon>Agaricales incertae sedis</taxon>
        <taxon>Dendrothele</taxon>
    </lineage>
</organism>
<name>A0A4S8LVM5_DENBC</name>
<protein>
    <submittedName>
        <fullName evidence="1">Uncharacterized protein</fullName>
    </submittedName>
</protein>
<sequence length="105" mass="12121">MSANSFQNTSVFLNTSWNRGPLDEFTEALGKYHDEDAINPDAERKLVRRIDRLMIPCHIFTCPMCARPILPRRPPVHHMLTLSIYISNSEYRQYVIVPVEVSTTS</sequence>
<proteinExistence type="predicted"/>